<evidence type="ECO:0000313" key="1">
    <source>
        <dbReference type="EMBL" id="KAK9398997.1"/>
    </source>
</evidence>
<comment type="caution">
    <text evidence="1">The sequence shown here is derived from an EMBL/GenBank/DDBJ whole genome shotgun (WGS) entry which is preliminary data.</text>
</comment>
<organism evidence="1 2">
    <name type="scientific">Crotalus adamanteus</name>
    <name type="common">Eastern diamondback rattlesnake</name>
    <dbReference type="NCBI Taxonomy" id="8729"/>
    <lineage>
        <taxon>Eukaryota</taxon>
        <taxon>Metazoa</taxon>
        <taxon>Chordata</taxon>
        <taxon>Craniata</taxon>
        <taxon>Vertebrata</taxon>
        <taxon>Euteleostomi</taxon>
        <taxon>Lepidosauria</taxon>
        <taxon>Squamata</taxon>
        <taxon>Bifurcata</taxon>
        <taxon>Unidentata</taxon>
        <taxon>Episquamata</taxon>
        <taxon>Toxicofera</taxon>
        <taxon>Serpentes</taxon>
        <taxon>Colubroidea</taxon>
        <taxon>Viperidae</taxon>
        <taxon>Crotalinae</taxon>
        <taxon>Crotalus</taxon>
    </lineage>
</organism>
<proteinExistence type="predicted"/>
<sequence>MKVGLHFCGLYTALSTGHQIA</sequence>
<dbReference type="EMBL" id="JAOTOJ010000007">
    <property type="protein sequence ID" value="KAK9398997.1"/>
    <property type="molecule type" value="Genomic_DNA"/>
</dbReference>
<protein>
    <submittedName>
        <fullName evidence="1">Uncharacterized protein</fullName>
    </submittedName>
</protein>
<dbReference type="AlphaFoldDB" id="A0AAW1BBY6"/>
<reference evidence="1 2" key="1">
    <citation type="journal article" date="2024" name="Proc. Natl. Acad. Sci. U.S.A.">
        <title>The genetic regulatory architecture and epigenomic basis for age-related changes in rattlesnake venom.</title>
        <authorList>
            <person name="Hogan M.P."/>
            <person name="Holding M.L."/>
            <person name="Nystrom G.S."/>
            <person name="Colston T.J."/>
            <person name="Bartlett D.A."/>
            <person name="Mason A.J."/>
            <person name="Ellsworth S.A."/>
            <person name="Rautsaw R.M."/>
            <person name="Lawrence K.C."/>
            <person name="Strickland J.L."/>
            <person name="He B."/>
            <person name="Fraser P."/>
            <person name="Margres M.J."/>
            <person name="Gilbert D.M."/>
            <person name="Gibbs H.L."/>
            <person name="Parkinson C.L."/>
            <person name="Rokyta D.R."/>
        </authorList>
    </citation>
    <scope>NUCLEOTIDE SEQUENCE [LARGE SCALE GENOMIC DNA]</scope>
    <source>
        <strain evidence="1">DRR0105</strain>
    </source>
</reference>
<accession>A0AAW1BBY6</accession>
<evidence type="ECO:0000313" key="2">
    <source>
        <dbReference type="Proteomes" id="UP001474421"/>
    </source>
</evidence>
<gene>
    <name evidence="1" type="ORF">NXF25_013966</name>
</gene>
<dbReference type="Proteomes" id="UP001474421">
    <property type="component" value="Unassembled WGS sequence"/>
</dbReference>
<keyword evidence="2" id="KW-1185">Reference proteome</keyword>
<name>A0AAW1BBY6_CROAD</name>